<reference evidence="1" key="1">
    <citation type="submission" date="2024-07" db="EMBL/GenBank/DDBJ databases">
        <title>A survey of Mimosa microsymbionts across Brazilian biomes reveals a high diversity of Paraburkholderia nodulating endemic species, but also that Cupriavidus is common as a symbiont of widespread species.</title>
        <authorList>
            <person name="Rouws L."/>
            <person name="Barauna A."/>
            <person name="Beukes C."/>
            <person name="Rouws J.R.C."/>
            <person name="De Faria S.M."/>
            <person name="Gross E."/>
            <person name="Bueno Dos Reis Junior F."/>
            <person name="Simon M.F."/>
            <person name="Maluk M."/>
            <person name="Odee D.W."/>
            <person name="Kenicer G."/>
            <person name="Young J.P.W."/>
            <person name="Reis V.M."/>
            <person name="Zilli J."/>
            <person name="James E.K."/>
        </authorList>
    </citation>
    <scope>NUCLEOTIDE SEQUENCE</scope>
    <source>
        <strain evidence="1">EG181B</strain>
    </source>
</reference>
<evidence type="ECO:0000313" key="2">
    <source>
        <dbReference type="Proteomes" id="UP001558850"/>
    </source>
</evidence>
<name>A0ACC6UD19_9BURK</name>
<protein>
    <submittedName>
        <fullName evidence="1">IS4 family transposase</fullName>
    </submittedName>
</protein>
<gene>
    <name evidence="1" type="ORF">AB4Y32_37605</name>
</gene>
<evidence type="ECO:0000313" key="1">
    <source>
        <dbReference type="EMBL" id="MEX3937385.1"/>
    </source>
</evidence>
<dbReference type="Proteomes" id="UP001558850">
    <property type="component" value="Unassembled WGS sequence"/>
</dbReference>
<sequence length="458" mass="51671">MGSEHDADDWASDEFGDANLGDARLSRRLVVLARRLASSPQVSLPQSLRPAELKAAYRFFDNEQIDTNSVLAPHITQTLGRMNQVPVVLAIQDTTEFNLSHLRATEGLGYVTGDNGRGFLMHSLLAVTPEGLPLGVLGMKTWARPNEKLGSKYQRKSRAIHDKESIKWIEGIEHLAALKSRCPGTQLVGIGDRESDVYEFFAAERPAGVDWLIRAAWNRRARHPQGYLWQVVLATSPAGHTELQVPARGARVQRTARLTLRYAPVRLRPPKARASQLCELDVFAIHVIEEDPPAGVEALEWMLLSSVPTTSPQQAFERLAWYARRWTIETWHRVLKSGCSIEARQFGTLDRFVRATALFAVVAWRILYTTLLARLDGELPCEVVLQAVEWRALYCRVHRSTRPPDRVPSLAQAALWIASLGGYLNRRNDPPPGPTVMWRGFLALYEITEMYRIFRQDE</sequence>
<proteinExistence type="predicted"/>
<comment type="caution">
    <text evidence="1">The sequence shown here is derived from an EMBL/GenBank/DDBJ whole genome shotgun (WGS) entry which is preliminary data.</text>
</comment>
<dbReference type="EMBL" id="JBFRCH010000051">
    <property type="protein sequence ID" value="MEX3937385.1"/>
    <property type="molecule type" value="Genomic_DNA"/>
</dbReference>
<keyword evidence="2" id="KW-1185">Reference proteome</keyword>
<organism evidence="1 2">
    <name type="scientific">Paraburkholderia phymatum</name>
    <dbReference type="NCBI Taxonomy" id="148447"/>
    <lineage>
        <taxon>Bacteria</taxon>
        <taxon>Pseudomonadati</taxon>
        <taxon>Pseudomonadota</taxon>
        <taxon>Betaproteobacteria</taxon>
        <taxon>Burkholderiales</taxon>
        <taxon>Burkholderiaceae</taxon>
        <taxon>Paraburkholderia</taxon>
    </lineage>
</organism>
<accession>A0ACC6UD19</accession>